<dbReference type="Proteomes" id="UP000016587">
    <property type="component" value="Chromosome"/>
</dbReference>
<dbReference type="EMBL" id="CP006585">
    <property type="protein sequence ID" value="AGW14368.1"/>
    <property type="molecule type" value="Genomic_DNA"/>
</dbReference>
<dbReference type="AlphaFoldDB" id="T2GDI1"/>
<dbReference type="SUPFAM" id="SSF69304">
    <property type="entry name" value="Tricorn protease N-terminal domain"/>
    <property type="match status" value="1"/>
</dbReference>
<dbReference type="STRING" id="1121448.DGI_2637"/>
<protein>
    <submittedName>
        <fullName evidence="2">Putative WD40-like Beta Propeller</fullName>
    </submittedName>
</protein>
<organism evidence="2 3">
    <name type="scientific">Megalodesulfovibrio gigas (strain ATCC 19364 / DSM 1382 / NCIMB 9332 / VKM B-1759)</name>
    <name type="common">Desulfovibrio gigas</name>
    <dbReference type="NCBI Taxonomy" id="1121448"/>
    <lineage>
        <taxon>Bacteria</taxon>
        <taxon>Pseudomonadati</taxon>
        <taxon>Thermodesulfobacteriota</taxon>
        <taxon>Desulfovibrionia</taxon>
        <taxon>Desulfovibrionales</taxon>
        <taxon>Desulfovibrionaceae</taxon>
        <taxon>Megalodesulfovibrio</taxon>
    </lineage>
</organism>
<reference evidence="3" key="2">
    <citation type="submission" date="2013-07" db="EMBL/GenBank/DDBJ databases">
        <authorList>
            <person name="Morais-Silva F.O."/>
            <person name="Rezende A.M."/>
            <person name="Pimentel C."/>
            <person name="Resende D.M."/>
            <person name="Santos C.I."/>
            <person name="Clemente C."/>
            <person name="de Oliveira L.M."/>
            <person name="da Silva S.M."/>
            <person name="Costa D.A."/>
            <person name="Varela-Raposo A."/>
            <person name="Horacio E.C.A."/>
            <person name="Matos M."/>
            <person name="Flores O."/>
            <person name="Ruiz J.C."/>
            <person name="Rodrigues-Pousada C."/>
        </authorList>
    </citation>
    <scope>NUCLEOTIDE SEQUENCE [LARGE SCALE GENOMIC DNA]</scope>
    <source>
        <strain evidence="3">ATCC 19364 / DSM 1382 / NCIMB 9332 / VKM B-1759</strain>
    </source>
</reference>
<dbReference type="KEGG" id="dgg:DGI_2637"/>
<dbReference type="RefSeq" id="WP_021761381.1">
    <property type="nucleotide sequence ID" value="NC_022444.1"/>
</dbReference>
<reference evidence="2 3" key="1">
    <citation type="journal article" date="2013" name="J. Bacteriol.">
        <title>Roles of HynAB and Ech, the only two hydrogenases found in the model sulfate reducer Desulfovibrio gigas.</title>
        <authorList>
            <person name="Morais-Silva F.O."/>
            <person name="Santos C.I."/>
            <person name="Rodrigues R."/>
            <person name="Pereira I.A."/>
            <person name="Rodrigues-Pousada C."/>
        </authorList>
    </citation>
    <scope>NUCLEOTIDE SEQUENCE [LARGE SCALE GENOMIC DNA]</scope>
    <source>
        <strain evidence="3">ATCC 19364 / DSM 1382 / NCIMB 9332 / VKM B-1759</strain>
    </source>
</reference>
<gene>
    <name evidence="2" type="ORF">DGI_2637</name>
</gene>
<dbReference type="InterPro" id="IPR011042">
    <property type="entry name" value="6-blade_b-propeller_TolB-like"/>
</dbReference>
<feature type="signal peptide" evidence="1">
    <location>
        <begin position="1"/>
        <end position="24"/>
    </location>
</feature>
<sequence>MKIRRVLLAAMAAMLLLVAALVGAAVAASSHSPLLFLRGQELWTADSQGQGQRRVAAGGVIDEWSPPALSPDGHWAVAVRADYSDETGLGRALVRIPLQGGQPAPLVLPDVHSVVDPSVSADGAAVVFVAAVNVRTTQEQMAVGDVAILRLDLATGSLQALHTVSEVFFDAGHSLAAPALSSDGARLAVQESGSDVSGGFFVLDREGKEVFRHPRDPEDYRPYWRPQFTPAGDAVLCYRLATDGSGQGDMLLVELRSGTERLLGQGLAPVFVDGGQAIVFERVRPGAEPDTTDLWRLDLTPGAQARMIVKDGRSPVSTPPAAQRP</sequence>
<keyword evidence="1" id="KW-0732">Signal</keyword>
<evidence type="ECO:0000256" key="1">
    <source>
        <dbReference type="SAM" id="SignalP"/>
    </source>
</evidence>
<proteinExistence type="predicted"/>
<evidence type="ECO:0000313" key="3">
    <source>
        <dbReference type="Proteomes" id="UP000016587"/>
    </source>
</evidence>
<evidence type="ECO:0000313" key="2">
    <source>
        <dbReference type="EMBL" id="AGW14368.1"/>
    </source>
</evidence>
<keyword evidence="3" id="KW-1185">Reference proteome</keyword>
<dbReference type="HOGENOM" id="CLU_854505_0_0_7"/>
<dbReference type="Gene3D" id="2.120.10.30">
    <property type="entry name" value="TolB, C-terminal domain"/>
    <property type="match status" value="2"/>
</dbReference>
<feature type="chain" id="PRO_5004588301" evidence="1">
    <location>
        <begin position="25"/>
        <end position="325"/>
    </location>
</feature>
<accession>T2GDI1</accession>
<name>T2GDI1_MEGG1</name>
<dbReference type="PATRIC" id="fig|1121448.10.peg.2588"/>